<feature type="transmembrane region" description="Helical" evidence="1">
    <location>
        <begin position="48"/>
        <end position="68"/>
    </location>
</feature>
<proteinExistence type="predicted"/>
<sequence length="101" mass="10918">MLAQELGRRKLSSKEVVATAVATKNIILYYRAIKGDDKMSQRRSQIPFAVLAGVIGVALSFLLRDLVAANPEMVPNVQPMLVGGIVGGLVSLLIFAFYTLI</sequence>
<dbReference type="AlphaFoldDB" id="A0A1F4VEV0"/>
<accession>A0A1F4VEV0</accession>
<evidence type="ECO:0000256" key="1">
    <source>
        <dbReference type="SAM" id="Phobius"/>
    </source>
</evidence>
<protein>
    <submittedName>
        <fullName evidence="2">Uncharacterized protein</fullName>
    </submittedName>
</protein>
<keyword evidence="1" id="KW-0812">Transmembrane</keyword>
<evidence type="ECO:0000313" key="3">
    <source>
        <dbReference type="Proteomes" id="UP000176504"/>
    </source>
</evidence>
<name>A0A1F4VEV0_UNCKA</name>
<feature type="transmembrane region" description="Helical" evidence="1">
    <location>
        <begin position="80"/>
        <end position="100"/>
    </location>
</feature>
<reference evidence="2 3" key="1">
    <citation type="journal article" date="2016" name="Nat. Commun.">
        <title>Thousands of microbial genomes shed light on interconnected biogeochemical processes in an aquifer system.</title>
        <authorList>
            <person name="Anantharaman K."/>
            <person name="Brown C.T."/>
            <person name="Hug L.A."/>
            <person name="Sharon I."/>
            <person name="Castelle C.J."/>
            <person name="Probst A.J."/>
            <person name="Thomas B.C."/>
            <person name="Singh A."/>
            <person name="Wilkins M.J."/>
            <person name="Karaoz U."/>
            <person name="Brodie E.L."/>
            <person name="Williams K.H."/>
            <person name="Hubbard S.S."/>
            <person name="Banfield J.F."/>
        </authorList>
    </citation>
    <scope>NUCLEOTIDE SEQUENCE [LARGE SCALE GENOMIC DNA]</scope>
</reference>
<organism evidence="2 3">
    <name type="scientific">candidate division WWE3 bacterium RIFCSPLOWO2_01_FULL_41_18</name>
    <dbReference type="NCBI Taxonomy" id="1802625"/>
    <lineage>
        <taxon>Bacteria</taxon>
        <taxon>Katanobacteria</taxon>
    </lineage>
</organism>
<evidence type="ECO:0000313" key="2">
    <source>
        <dbReference type="EMBL" id="OGC55460.1"/>
    </source>
</evidence>
<keyword evidence="1" id="KW-1133">Transmembrane helix</keyword>
<dbReference type="Proteomes" id="UP000176504">
    <property type="component" value="Unassembled WGS sequence"/>
</dbReference>
<keyword evidence="1" id="KW-0472">Membrane</keyword>
<dbReference type="EMBL" id="MEVI01000002">
    <property type="protein sequence ID" value="OGC55460.1"/>
    <property type="molecule type" value="Genomic_DNA"/>
</dbReference>
<comment type="caution">
    <text evidence="2">The sequence shown here is derived from an EMBL/GenBank/DDBJ whole genome shotgun (WGS) entry which is preliminary data.</text>
</comment>
<gene>
    <name evidence="2" type="ORF">A3A78_00690</name>
</gene>